<dbReference type="AlphaFoldDB" id="A0A9W9F834"/>
<evidence type="ECO:0000256" key="2">
    <source>
        <dbReference type="ARBA" id="ARBA00022898"/>
    </source>
</evidence>
<accession>A0A9W9F834</accession>
<comment type="cofactor">
    <cofactor evidence="1 3">
        <name>pyridoxal 5'-phosphate</name>
        <dbReference type="ChEBI" id="CHEBI:597326"/>
    </cofactor>
</comment>
<evidence type="ECO:0000256" key="3">
    <source>
        <dbReference type="RuleBase" id="RU362118"/>
    </source>
</evidence>
<dbReference type="Proteomes" id="UP001141434">
    <property type="component" value="Unassembled WGS sequence"/>
</dbReference>
<dbReference type="GO" id="GO:0003962">
    <property type="term" value="F:cystathionine gamma-synthase activity"/>
    <property type="evidence" value="ECO:0007669"/>
    <property type="project" value="TreeGrafter"/>
</dbReference>
<proteinExistence type="inferred from homology"/>
<dbReference type="PANTHER" id="PTHR42699">
    <property type="match status" value="1"/>
</dbReference>
<protein>
    <recommendedName>
        <fullName evidence="6">Cystathionine gamma-synthase</fullName>
    </recommendedName>
</protein>
<keyword evidence="2 3" id="KW-0663">Pyridoxal phosphate</keyword>
<dbReference type="RefSeq" id="XP_056510869.1">
    <property type="nucleotide sequence ID" value="XM_056655256.1"/>
</dbReference>
<reference evidence="4" key="1">
    <citation type="submission" date="2022-11" db="EMBL/GenBank/DDBJ databases">
        <authorList>
            <person name="Petersen C."/>
        </authorList>
    </citation>
    <scope>NUCLEOTIDE SEQUENCE</scope>
    <source>
        <strain evidence="4">IBT 34128</strain>
    </source>
</reference>
<dbReference type="InterPro" id="IPR051750">
    <property type="entry name" value="Trans-sulfuration_enzymes"/>
</dbReference>
<dbReference type="SUPFAM" id="SSF53383">
    <property type="entry name" value="PLP-dependent transferases"/>
    <property type="match status" value="1"/>
</dbReference>
<dbReference type="InterPro" id="IPR015422">
    <property type="entry name" value="PyrdxlP-dep_Trfase_small"/>
</dbReference>
<sequence length="400" mass="44188">MDSECEDPQFCTAGPRSDLNGMTLPDWVDSATKEKFEIRSRLAVLARSAQFNQKPLRPEDVFLYPTGMAAISAVARSLAQSEEDSGAVVYGWPYAGTPHSVRTSGFNRFTMYGHGTTDELDELKSSLASGTKITVLFCEIPSNPQLSTPDLLHIRDLANKFRFIVVCDDTLATSVNMDIMPYVDVTVTSLTKIFSGGGNVMGGSLMVNPASQHYDKLHSLLSNSYEDLYFPPDAMTMAKNSRDFVERVHRCNESTLRIANLLTTHSSVEYVNHPTTVSSAPIYERYRRENGGYGFLLSVVFRNPGSAEVFYDTLDVWKGPTIGTNASIAIPYSLLAHAREGDWAASHGIPRHIVRLSVGLEDFTDLKTRVNRALHRVEQWEEERKSADPDGTAASGCAIL</sequence>
<dbReference type="PANTHER" id="PTHR42699:SF1">
    <property type="entry name" value="CYSTATHIONINE GAMMA-SYNTHASE-RELATED"/>
    <property type="match status" value="1"/>
</dbReference>
<evidence type="ECO:0000313" key="5">
    <source>
        <dbReference type="Proteomes" id="UP001141434"/>
    </source>
</evidence>
<gene>
    <name evidence="4" type="ORF">NUU61_004674</name>
</gene>
<name>A0A9W9F834_9EURO</name>
<comment type="caution">
    <text evidence="4">The sequence shown here is derived from an EMBL/GenBank/DDBJ whole genome shotgun (WGS) entry which is preliminary data.</text>
</comment>
<dbReference type="InterPro" id="IPR000277">
    <property type="entry name" value="Cys/Met-Metab_PyrdxlP-dep_enz"/>
</dbReference>
<dbReference type="Gene3D" id="3.40.640.10">
    <property type="entry name" value="Type I PLP-dependent aspartate aminotransferase-like (Major domain)"/>
    <property type="match status" value="1"/>
</dbReference>
<comment type="similarity">
    <text evidence="3">Belongs to the trans-sulfuration enzymes family.</text>
</comment>
<keyword evidence="5" id="KW-1185">Reference proteome</keyword>
<dbReference type="GO" id="GO:0030170">
    <property type="term" value="F:pyridoxal phosphate binding"/>
    <property type="evidence" value="ECO:0007669"/>
    <property type="project" value="InterPro"/>
</dbReference>
<dbReference type="InterPro" id="IPR015424">
    <property type="entry name" value="PyrdxlP-dep_Trfase"/>
</dbReference>
<dbReference type="OrthoDB" id="10047078at2759"/>
<dbReference type="EMBL" id="JAPMSZ010000007">
    <property type="protein sequence ID" value="KAJ5095318.1"/>
    <property type="molecule type" value="Genomic_DNA"/>
</dbReference>
<evidence type="ECO:0000256" key="1">
    <source>
        <dbReference type="ARBA" id="ARBA00001933"/>
    </source>
</evidence>
<dbReference type="GeneID" id="81394424"/>
<dbReference type="InterPro" id="IPR015421">
    <property type="entry name" value="PyrdxlP-dep_Trfase_major"/>
</dbReference>
<dbReference type="Gene3D" id="3.90.1150.10">
    <property type="entry name" value="Aspartate Aminotransferase, domain 1"/>
    <property type="match status" value="1"/>
</dbReference>
<reference evidence="4" key="2">
    <citation type="journal article" date="2023" name="IMA Fungus">
        <title>Comparative genomic study of the Penicillium genus elucidates a diverse pangenome and 15 lateral gene transfer events.</title>
        <authorList>
            <person name="Petersen C."/>
            <person name="Sorensen T."/>
            <person name="Nielsen M.R."/>
            <person name="Sondergaard T.E."/>
            <person name="Sorensen J.L."/>
            <person name="Fitzpatrick D.A."/>
            <person name="Frisvad J.C."/>
            <person name="Nielsen K.L."/>
        </authorList>
    </citation>
    <scope>NUCLEOTIDE SEQUENCE</scope>
    <source>
        <strain evidence="4">IBT 34128</strain>
    </source>
</reference>
<evidence type="ECO:0008006" key="6">
    <source>
        <dbReference type="Google" id="ProtNLM"/>
    </source>
</evidence>
<evidence type="ECO:0000313" key="4">
    <source>
        <dbReference type="EMBL" id="KAJ5095318.1"/>
    </source>
</evidence>
<dbReference type="GO" id="GO:0019346">
    <property type="term" value="P:transsulfuration"/>
    <property type="evidence" value="ECO:0007669"/>
    <property type="project" value="InterPro"/>
</dbReference>
<organism evidence="4 5">
    <name type="scientific">Penicillium alfredii</name>
    <dbReference type="NCBI Taxonomy" id="1506179"/>
    <lineage>
        <taxon>Eukaryota</taxon>
        <taxon>Fungi</taxon>
        <taxon>Dikarya</taxon>
        <taxon>Ascomycota</taxon>
        <taxon>Pezizomycotina</taxon>
        <taxon>Eurotiomycetes</taxon>
        <taxon>Eurotiomycetidae</taxon>
        <taxon>Eurotiales</taxon>
        <taxon>Aspergillaceae</taxon>
        <taxon>Penicillium</taxon>
    </lineage>
</organism>
<dbReference type="Pfam" id="PF01053">
    <property type="entry name" value="Cys_Met_Meta_PP"/>
    <property type="match status" value="1"/>
</dbReference>